<protein>
    <recommendedName>
        <fullName evidence="7">Serine/threonine-protein kinase pkn1</fullName>
    </recommendedName>
</protein>
<evidence type="ECO:0000259" key="4">
    <source>
        <dbReference type="Pfam" id="PF07693"/>
    </source>
</evidence>
<name>I4INJ8_MICAE</name>
<dbReference type="InterPro" id="IPR051043">
    <property type="entry name" value="Sulfatase_Mod_Factor_Kinase"/>
</dbReference>
<dbReference type="HOGENOM" id="CLU_016682_0_0_3"/>
<dbReference type="PANTHER" id="PTHR23150">
    <property type="entry name" value="SULFATASE MODIFYING FACTOR 1, 2"/>
    <property type="match status" value="1"/>
</dbReference>
<feature type="region of interest" description="Disordered" evidence="1">
    <location>
        <begin position="405"/>
        <end position="436"/>
    </location>
</feature>
<keyword evidence="2" id="KW-0472">Membrane</keyword>
<dbReference type="RefSeq" id="WP_002802250.1">
    <property type="nucleotide sequence ID" value="NZ_HE974173.1"/>
</dbReference>
<sequence length="877" mass="100271">MSDFPESIRNTSVSDQATNNDALGFEPYVIAIAEFLLHEQTQPPLTLSVEGEWGSGKSSFMKMLEEYLRKKGGRTVWFNAWRHDKAESVWAAFALSFIKQISTPKNWRDLPRIILGHFKLQLLRFNLEKGLFELIKALPLIIFVICASIAIPFILIIYGVEGINELIRATTSQDVFWSKINSVFKLLFTAGGLTLSGAGIFSGIKSLLRNFQRLLQNPKNNLIKYIEAPDYKKQSAFVEEFHEDFAKIVDAYIGNDRVYVFIDDLDRCEHPKSADLMQAINLMIADDPSVVFILGMDREKVAASLAVKYENILKYLPSETTEIDPDILARRSANKGLAYGYTFIEKFVQLPFLVPQPSQSDFERFLIQLATSTPPNLQPAKPHFTFFQSFWGKFKLALPQRNNSQKHLTSATSNQTSDLKNLSLDNPSIESEQTEKQKARASVIKRLEAIQVNKSDNRDSQTVRNVIMMVAPALDYNPRRIKHFINVFRLKVYIANETGLFFEERDEKDNLLVPSLTFEQLGKFTAISLKWPLLLSDLENDKQILAKLEKFARGEWHPPNEEESIRYWGSHTKLKALMAYSYEKSTTEEVLQINPKFSFAKVNVDKLLQVSPRVIRPANEPIQPQQIRQNVKTFQYIPSLPPDFNLEMVDIHAGKFNMGSNENENEKPIYEVTVPAFQIGKYPVTQAQYQAVMGYNPSRFSGNPQNPVESVTWFNAQAFCEKLSQLTGKNYRLPTEAEWEYACRARTETLFSFGDDKEQLGDYAWFRTNSNNETHPVGEKLPNPWGIYDMHGNVWEWCADQHHESYADKPDNIKKNGSIAWADNNITNQSSRILRGGSWFHIPVKSRSASREKYDADDGFNDIGFRVVCDLPQSVNS</sequence>
<evidence type="ECO:0000313" key="6">
    <source>
        <dbReference type="Proteomes" id="UP000004047"/>
    </source>
</evidence>
<feature type="transmembrane region" description="Helical" evidence="2">
    <location>
        <begin position="180"/>
        <end position="204"/>
    </location>
</feature>
<feature type="compositionally biased region" description="Polar residues" evidence="1">
    <location>
        <begin position="405"/>
        <end position="431"/>
    </location>
</feature>
<evidence type="ECO:0000256" key="1">
    <source>
        <dbReference type="SAM" id="MobiDB-lite"/>
    </source>
</evidence>
<feature type="domain" description="Sulfatase-modifying factor enzyme-like" evidence="3">
    <location>
        <begin position="647"/>
        <end position="868"/>
    </location>
</feature>
<comment type="caution">
    <text evidence="5">The sequence shown here is derived from an EMBL/GenBank/DDBJ whole genome shotgun (WGS) entry which is preliminary data.</text>
</comment>
<dbReference type="EMBL" id="CAIQ01000111">
    <property type="protein sequence ID" value="CCI35872.1"/>
    <property type="molecule type" value="Genomic_DNA"/>
</dbReference>
<dbReference type="InterPro" id="IPR011646">
    <property type="entry name" value="KAP_P-loop"/>
</dbReference>
<dbReference type="InterPro" id="IPR042095">
    <property type="entry name" value="SUMF_sf"/>
</dbReference>
<dbReference type="Pfam" id="PF07693">
    <property type="entry name" value="KAP_NTPase"/>
    <property type="match status" value="2"/>
</dbReference>
<feature type="domain" description="KAP NTPase" evidence="4">
    <location>
        <begin position="324"/>
        <end position="490"/>
    </location>
</feature>
<dbReference type="Proteomes" id="UP000004047">
    <property type="component" value="Unassembled WGS sequence"/>
</dbReference>
<evidence type="ECO:0000256" key="2">
    <source>
        <dbReference type="SAM" id="Phobius"/>
    </source>
</evidence>
<evidence type="ECO:0000313" key="5">
    <source>
        <dbReference type="EMBL" id="CCI35872.1"/>
    </source>
</evidence>
<keyword evidence="2" id="KW-0812">Transmembrane</keyword>
<dbReference type="Gene3D" id="3.90.1580.10">
    <property type="entry name" value="paralog of FGE (formylglycine-generating enzyme)"/>
    <property type="match status" value="1"/>
</dbReference>
<dbReference type="AlphaFoldDB" id="I4INJ8"/>
<feature type="transmembrane region" description="Helical" evidence="2">
    <location>
        <begin position="137"/>
        <end position="160"/>
    </location>
</feature>
<dbReference type="PANTHER" id="PTHR23150:SF19">
    <property type="entry name" value="FORMYLGLYCINE-GENERATING ENZYME"/>
    <property type="match status" value="1"/>
</dbReference>
<dbReference type="SUPFAM" id="SSF56436">
    <property type="entry name" value="C-type lectin-like"/>
    <property type="match status" value="1"/>
</dbReference>
<gene>
    <name evidence="5" type="ORF">MICAK_1990007</name>
</gene>
<dbReference type="SUPFAM" id="SSF52540">
    <property type="entry name" value="P-loop containing nucleoside triphosphate hydrolases"/>
    <property type="match status" value="1"/>
</dbReference>
<dbReference type="InterPro" id="IPR016187">
    <property type="entry name" value="CTDL_fold"/>
</dbReference>
<dbReference type="GO" id="GO:0120147">
    <property type="term" value="F:formylglycine-generating oxidase activity"/>
    <property type="evidence" value="ECO:0007669"/>
    <property type="project" value="TreeGrafter"/>
</dbReference>
<accession>I4INJ8</accession>
<dbReference type="InterPro" id="IPR027417">
    <property type="entry name" value="P-loop_NTPase"/>
</dbReference>
<dbReference type="Pfam" id="PF03781">
    <property type="entry name" value="FGE-sulfatase"/>
    <property type="match status" value="1"/>
</dbReference>
<dbReference type="InterPro" id="IPR005532">
    <property type="entry name" value="SUMF_dom"/>
</dbReference>
<reference evidence="5 6" key="1">
    <citation type="submission" date="2012-04" db="EMBL/GenBank/DDBJ databases">
        <authorList>
            <person name="Genoscope - CEA"/>
        </authorList>
    </citation>
    <scope>NUCLEOTIDE SEQUENCE [LARGE SCALE GENOMIC DNA]</scope>
    <source>
        <strain evidence="5 6">9701</strain>
    </source>
</reference>
<evidence type="ECO:0008006" key="7">
    <source>
        <dbReference type="Google" id="ProtNLM"/>
    </source>
</evidence>
<keyword evidence="2" id="KW-1133">Transmembrane helix</keyword>
<feature type="domain" description="KAP NTPase" evidence="4">
    <location>
        <begin position="25"/>
        <end position="311"/>
    </location>
</feature>
<proteinExistence type="predicted"/>
<evidence type="ECO:0000259" key="3">
    <source>
        <dbReference type="Pfam" id="PF03781"/>
    </source>
</evidence>
<organism evidence="5 6">
    <name type="scientific">Microcystis aeruginosa PCC 9701</name>
    <dbReference type="NCBI Taxonomy" id="721123"/>
    <lineage>
        <taxon>Bacteria</taxon>
        <taxon>Bacillati</taxon>
        <taxon>Cyanobacteriota</taxon>
        <taxon>Cyanophyceae</taxon>
        <taxon>Oscillatoriophycideae</taxon>
        <taxon>Chroococcales</taxon>
        <taxon>Microcystaceae</taxon>
        <taxon>Microcystis</taxon>
    </lineage>
</organism>